<dbReference type="AlphaFoldDB" id="Q2GW08"/>
<reference evidence="4" key="1">
    <citation type="journal article" date="2015" name="Genome Announc.">
        <title>Draft genome sequence of the cellulolytic fungus Chaetomium globosum.</title>
        <authorList>
            <person name="Cuomo C.A."/>
            <person name="Untereiner W.A."/>
            <person name="Ma L.-J."/>
            <person name="Grabherr M."/>
            <person name="Birren B.W."/>
        </authorList>
    </citation>
    <scope>NUCLEOTIDE SEQUENCE [LARGE SCALE GENOMIC DNA]</scope>
    <source>
        <strain evidence="4">ATCC 6205 / CBS 148.51 / DSM 1962 / NBRC 6347 / NRRL 1970</strain>
    </source>
</reference>
<protein>
    <recommendedName>
        <fullName evidence="5">Secreted protein</fullName>
    </recommendedName>
</protein>
<dbReference type="HOGENOM" id="CLU_2209731_0_0_1"/>
<evidence type="ECO:0000256" key="2">
    <source>
        <dbReference type="SAM" id="SignalP"/>
    </source>
</evidence>
<dbReference type="RefSeq" id="XP_001225502.1">
    <property type="nucleotide sequence ID" value="XM_001225501.1"/>
</dbReference>
<feature type="region of interest" description="Disordered" evidence="1">
    <location>
        <begin position="26"/>
        <end position="91"/>
    </location>
</feature>
<name>Q2GW08_CHAGB</name>
<organism evidence="3 4">
    <name type="scientific">Chaetomium globosum (strain ATCC 6205 / CBS 148.51 / DSM 1962 / NBRC 6347 / NRRL 1970)</name>
    <name type="common">Soil fungus</name>
    <dbReference type="NCBI Taxonomy" id="306901"/>
    <lineage>
        <taxon>Eukaryota</taxon>
        <taxon>Fungi</taxon>
        <taxon>Dikarya</taxon>
        <taxon>Ascomycota</taxon>
        <taxon>Pezizomycotina</taxon>
        <taxon>Sordariomycetes</taxon>
        <taxon>Sordariomycetidae</taxon>
        <taxon>Sordariales</taxon>
        <taxon>Chaetomiaceae</taxon>
        <taxon>Chaetomium</taxon>
    </lineage>
</organism>
<dbReference type="VEuPathDB" id="FungiDB:CHGG_07846"/>
<feature type="compositionally biased region" description="Polar residues" evidence="1">
    <location>
        <begin position="74"/>
        <end position="85"/>
    </location>
</feature>
<feature type="compositionally biased region" description="Basic and acidic residues" evidence="1">
    <location>
        <begin position="48"/>
        <end position="61"/>
    </location>
</feature>
<evidence type="ECO:0000313" key="3">
    <source>
        <dbReference type="EMBL" id="EAQ86593.1"/>
    </source>
</evidence>
<feature type="signal peptide" evidence="2">
    <location>
        <begin position="1"/>
        <end position="21"/>
    </location>
</feature>
<keyword evidence="2" id="KW-0732">Signal</keyword>
<dbReference type="InParanoid" id="Q2GW08"/>
<feature type="chain" id="PRO_5004208673" description="Secreted protein" evidence="2">
    <location>
        <begin position="22"/>
        <end position="107"/>
    </location>
</feature>
<evidence type="ECO:0000313" key="4">
    <source>
        <dbReference type="Proteomes" id="UP000001056"/>
    </source>
</evidence>
<dbReference type="Proteomes" id="UP000001056">
    <property type="component" value="Unassembled WGS sequence"/>
</dbReference>
<gene>
    <name evidence="3" type="ORF">CHGG_07846</name>
</gene>
<dbReference type="OrthoDB" id="10483761at2759"/>
<sequence length="107" mass="11750">MAWAALNVCHVHVGLFPGACCHAQAGGRTDGHTNRQGVTEGEGAGMMEAKEEPRDCLDQSRAKNRSMWPWGSHGQRQGDWTQVPQCSGEGDRWRPTNLVLKHVTCPN</sequence>
<evidence type="ECO:0000256" key="1">
    <source>
        <dbReference type="SAM" id="MobiDB-lite"/>
    </source>
</evidence>
<accession>Q2GW08</accession>
<evidence type="ECO:0008006" key="5">
    <source>
        <dbReference type="Google" id="ProtNLM"/>
    </source>
</evidence>
<dbReference type="EMBL" id="CH408033">
    <property type="protein sequence ID" value="EAQ86593.1"/>
    <property type="molecule type" value="Genomic_DNA"/>
</dbReference>
<keyword evidence="4" id="KW-1185">Reference proteome</keyword>
<dbReference type="GeneID" id="4393161"/>
<proteinExistence type="predicted"/>